<dbReference type="EnsemblPlants" id="KRH26378">
    <property type="protein sequence ID" value="KRH26378"/>
    <property type="gene ID" value="GLYMA_12G170600"/>
</dbReference>
<accession>A0A0R0H6U1</accession>
<keyword evidence="1" id="KW-1133">Transmembrane helix</keyword>
<dbReference type="PANTHER" id="PTHR31032:SF10">
    <property type="entry name" value="PGR5-LIKE PROTEIN 1A"/>
    <property type="match status" value="1"/>
</dbReference>
<sequence>MEGSEIVAEGPRCSLRSRKCPVCDYLKMFLLNVPETVVALGLFFFLDDVTGFEISYLIKPFSFILTWSAAIPFNLWLAQSITRATVQDFFILKGPCPNYGTENTSFFKTILSVSSGDSTNKVKCENCETKMVYDSKTRLITLPEGSNA</sequence>
<dbReference type="GO" id="GO:0009535">
    <property type="term" value="C:chloroplast thylakoid membrane"/>
    <property type="evidence" value="ECO:0007669"/>
    <property type="project" value="InterPro"/>
</dbReference>
<keyword evidence="1" id="KW-0472">Membrane</keyword>
<dbReference type="EMBL" id="CM000845">
    <property type="protein sequence ID" value="KRH26378.1"/>
    <property type="molecule type" value="Genomic_DNA"/>
</dbReference>
<dbReference type="GO" id="GO:0009773">
    <property type="term" value="P:photosynthetic electron transport in photosystem I"/>
    <property type="evidence" value="ECO:0000318"/>
    <property type="project" value="GO_Central"/>
</dbReference>
<organism evidence="2">
    <name type="scientific">Glycine max</name>
    <name type="common">Soybean</name>
    <name type="synonym">Glycine hispida</name>
    <dbReference type="NCBI Taxonomy" id="3847"/>
    <lineage>
        <taxon>Eukaryota</taxon>
        <taxon>Viridiplantae</taxon>
        <taxon>Streptophyta</taxon>
        <taxon>Embryophyta</taxon>
        <taxon>Tracheophyta</taxon>
        <taxon>Spermatophyta</taxon>
        <taxon>Magnoliopsida</taxon>
        <taxon>eudicotyledons</taxon>
        <taxon>Gunneridae</taxon>
        <taxon>Pentapetalae</taxon>
        <taxon>rosids</taxon>
        <taxon>fabids</taxon>
        <taxon>Fabales</taxon>
        <taxon>Fabaceae</taxon>
        <taxon>Papilionoideae</taxon>
        <taxon>50 kb inversion clade</taxon>
        <taxon>NPAAA clade</taxon>
        <taxon>indigoferoid/millettioid clade</taxon>
        <taxon>Phaseoleae</taxon>
        <taxon>Glycine</taxon>
        <taxon>Glycine subgen. Soja</taxon>
    </lineage>
</organism>
<evidence type="ECO:0000313" key="4">
    <source>
        <dbReference type="Proteomes" id="UP000008827"/>
    </source>
</evidence>
<dbReference type="PANTHER" id="PTHR31032">
    <property type="entry name" value="PGR5-LIKE PROTEIN 1B, CHLOROPLASTIC"/>
    <property type="match status" value="1"/>
</dbReference>
<gene>
    <name evidence="2" type="ORF">GLYMA_12G170600</name>
</gene>
<dbReference type="OMA" id="CPNYGTE"/>
<evidence type="ECO:0000313" key="2">
    <source>
        <dbReference type="EMBL" id="KRH26378.1"/>
    </source>
</evidence>
<reference evidence="2" key="3">
    <citation type="submission" date="2018-07" db="EMBL/GenBank/DDBJ databases">
        <title>WGS assembly of Glycine max.</title>
        <authorList>
            <person name="Schmutz J."/>
            <person name="Cannon S."/>
            <person name="Schlueter J."/>
            <person name="Ma J."/>
            <person name="Mitros T."/>
            <person name="Nelson W."/>
            <person name="Hyten D."/>
            <person name="Song Q."/>
            <person name="Thelen J."/>
            <person name="Cheng J."/>
            <person name="Xu D."/>
            <person name="Hellsten U."/>
            <person name="May G."/>
            <person name="Yu Y."/>
            <person name="Sakurai T."/>
            <person name="Umezawa T."/>
            <person name="Bhattacharyya M."/>
            <person name="Sandhu D."/>
            <person name="Valliyodan B."/>
            <person name="Lindquist E."/>
            <person name="Peto M."/>
            <person name="Grant D."/>
            <person name="Shu S."/>
            <person name="Goodstein D."/>
            <person name="Barry K."/>
            <person name="Futrell-Griggs M."/>
            <person name="Abernathy B."/>
            <person name="Du J."/>
            <person name="Tian Z."/>
            <person name="Zhu L."/>
            <person name="Gill N."/>
            <person name="Joshi T."/>
            <person name="Libault M."/>
            <person name="Sethuraman A."/>
            <person name="Zhang X."/>
            <person name="Shinozaki K."/>
            <person name="Nguyen H."/>
            <person name="Wing R."/>
            <person name="Cregan P."/>
            <person name="Specht J."/>
            <person name="Grimwood J."/>
            <person name="Rokhsar D."/>
            <person name="Stacey G."/>
            <person name="Shoemaker R."/>
            <person name="Jackson S."/>
        </authorList>
    </citation>
    <scope>NUCLEOTIDE SEQUENCE</scope>
    <source>
        <tissue evidence="2">Callus</tissue>
    </source>
</reference>
<reference evidence="3" key="2">
    <citation type="submission" date="2018-02" db="UniProtKB">
        <authorList>
            <consortium name="EnsemblPlants"/>
        </authorList>
    </citation>
    <scope>IDENTIFICATION</scope>
    <source>
        <strain evidence="3">Williams 82</strain>
    </source>
</reference>
<evidence type="ECO:0000313" key="3">
    <source>
        <dbReference type="EnsemblPlants" id="KRH26378"/>
    </source>
</evidence>
<dbReference type="AlphaFoldDB" id="A0A0R0H6U1"/>
<proteinExistence type="predicted"/>
<dbReference type="InterPro" id="IPR039987">
    <property type="entry name" value="PGRL1"/>
</dbReference>
<dbReference type="STRING" id="3847.A0A0R0H6U1"/>
<protein>
    <recommendedName>
        <fullName evidence="5">PGR5-like protein 1A, chloroplastic</fullName>
    </recommendedName>
</protein>
<feature type="transmembrane region" description="Helical" evidence="1">
    <location>
        <begin position="25"/>
        <end position="46"/>
    </location>
</feature>
<evidence type="ECO:0008006" key="5">
    <source>
        <dbReference type="Google" id="ProtNLM"/>
    </source>
</evidence>
<keyword evidence="4" id="KW-1185">Reference proteome</keyword>
<dbReference type="Proteomes" id="UP000008827">
    <property type="component" value="Chromosome 12"/>
</dbReference>
<dbReference type="Gramene" id="KRH26378">
    <property type="protein sequence ID" value="KRH26378"/>
    <property type="gene ID" value="GLYMA_12G170600"/>
</dbReference>
<dbReference type="GO" id="GO:0016730">
    <property type="term" value="F:oxidoreductase activity, acting on iron-sulfur proteins as donors"/>
    <property type="evidence" value="ECO:0000318"/>
    <property type="project" value="GO_Central"/>
</dbReference>
<dbReference type="OrthoDB" id="38589at2759"/>
<name>A0A0R0H6U1_SOYBN</name>
<reference evidence="2 3" key="1">
    <citation type="journal article" date="2010" name="Nature">
        <title>Genome sequence of the palaeopolyploid soybean.</title>
        <authorList>
            <person name="Schmutz J."/>
            <person name="Cannon S.B."/>
            <person name="Schlueter J."/>
            <person name="Ma J."/>
            <person name="Mitros T."/>
            <person name="Nelson W."/>
            <person name="Hyten D.L."/>
            <person name="Song Q."/>
            <person name="Thelen J.J."/>
            <person name="Cheng J."/>
            <person name="Xu D."/>
            <person name="Hellsten U."/>
            <person name="May G.D."/>
            <person name="Yu Y."/>
            <person name="Sakurai T."/>
            <person name="Umezawa T."/>
            <person name="Bhattacharyya M.K."/>
            <person name="Sandhu D."/>
            <person name="Valliyodan B."/>
            <person name="Lindquist E."/>
            <person name="Peto M."/>
            <person name="Grant D."/>
            <person name="Shu S."/>
            <person name="Goodstein D."/>
            <person name="Barry K."/>
            <person name="Futrell-Griggs M."/>
            <person name="Abernathy B."/>
            <person name="Du J."/>
            <person name="Tian Z."/>
            <person name="Zhu L."/>
            <person name="Gill N."/>
            <person name="Joshi T."/>
            <person name="Libault M."/>
            <person name="Sethuraman A."/>
            <person name="Zhang X.-C."/>
            <person name="Shinozaki K."/>
            <person name="Nguyen H.T."/>
            <person name="Wing R.A."/>
            <person name="Cregan P."/>
            <person name="Specht J."/>
            <person name="Grimwood J."/>
            <person name="Rokhsar D."/>
            <person name="Stacey G."/>
            <person name="Shoemaker R.C."/>
            <person name="Jackson S.A."/>
        </authorList>
    </citation>
    <scope>NUCLEOTIDE SEQUENCE [LARGE SCALE GENOMIC DNA]</scope>
    <source>
        <strain evidence="3">cv. Williams 82</strain>
        <tissue evidence="2">Callus</tissue>
    </source>
</reference>
<keyword evidence="1" id="KW-0812">Transmembrane</keyword>
<dbReference type="InParanoid" id="A0A0R0H6U1"/>
<evidence type="ECO:0000256" key="1">
    <source>
        <dbReference type="SAM" id="Phobius"/>
    </source>
</evidence>
<feature type="transmembrane region" description="Helical" evidence="1">
    <location>
        <begin position="58"/>
        <end position="77"/>
    </location>
</feature>